<dbReference type="OrthoDB" id="9800856at2"/>
<dbReference type="EMBL" id="RPOK01000005">
    <property type="protein sequence ID" value="RPJ65408.1"/>
    <property type="molecule type" value="Genomic_DNA"/>
</dbReference>
<name>A0A3N5Z8M7_9ALTE</name>
<dbReference type="RefSeq" id="WP_124028955.1">
    <property type="nucleotide sequence ID" value="NZ_JBHRSN010000014.1"/>
</dbReference>
<dbReference type="InterPro" id="IPR029069">
    <property type="entry name" value="HotDog_dom_sf"/>
</dbReference>
<accession>A0A3N5Z8M7</accession>
<dbReference type="SUPFAM" id="SSF54637">
    <property type="entry name" value="Thioesterase/thiol ester dehydrase-isomerase"/>
    <property type="match status" value="1"/>
</dbReference>
<evidence type="ECO:0000256" key="1">
    <source>
        <dbReference type="ARBA" id="ARBA00005953"/>
    </source>
</evidence>
<protein>
    <submittedName>
        <fullName evidence="3">Acyl-CoA thioesterase</fullName>
    </submittedName>
</protein>
<evidence type="ECO:0000256" key="2">
    <source>
        <dbReference type="ARBA" id="ARBA00022801"/>
    </source>
</evidence>
<dbReference type="Pfam" id="PF13279">
    <property type="entry name" value="4HBT_2"/>
    <property type="match status" value="1"/>
</dbReference>
<dbReference type="InterPro" id="IPR006684">
    <property type="entry name" value="YbgC/YbaW"/>
</dbReference>
<dbReference type="Proteomes" id="UP000275281">
    <property type="component" value="Unassembled WGS sequence"/>
</dbReference>
<organism evidence="3 4">
    <name type="scientific">Alteromonas sediminis</name>
    <dbReference type="NCBI Taxonomy" id="2259342"/>
    <lineage>
        <taxon>Bacteria</taxon>
        <taxon>Pseudomonadati</taxon>
        <taxon>Pseudomonadota</taxon>
        <taxon>Gammaproteobacteria</taxon>
        <taxon>Alteromonadales</taxon>
        <taxon>Alteromonadaceae</taxon>
        <taxon>Alteromonas/Salinimonas group</taxon>
        <taxon>Alteromonas</taxon>
    </lineage>
</organism>
<dbReference type="InterPro" id="IPR050563">
    <property type="entry name" value="4-hydroxybenzoyl-CoA_TE"/>
</dbReference>
<dbReference type="PANTHER" id="PTHR31793">
    <property type="entry name" value="4-HYDROXYBENZOYL-COA THIOESTERASE FAMILY MEMBER"/>
    <property type="match status" value="1"/>
</dbReference>
<gene>
    <name evidence="3" type="ORF">DRW07_16020</name>
</gene>
<proteinExistence type="inferred from homology"/>
<dbReference type="PIRSF" id="PIRSF003230">
    <property type="entry name" value="YbgC"/>
    <property type="match status" value="1"/>
</dbReference>
<comment type="similarity">
    <text evidence="1">Belongs to the 4-hydroxybenzoyl-CoA thioesterase family.</text>
</comment>
<dbReference type="CDD" id="cd00586">
    <property type="entry name" value="4HBT"/>
    <property type="match status" value="1"/>
</dbReference>
<dbReference type="PANTHER" id="PTHR31793:SF27">
    <property type="entry name" value="NOVEL THIOESTERASE SUPERFAMILY DOMAIN AND SAPOSIN A-TYPE DOMAIN CONTAINING PROTEIN (0610012H03RIK)"/>
    <property type="match status" value="1"/>
</dbReference>
<dbReference type="GO" id="GO:0047617">
    <property type="term" value="F:fatty acyl-CoA hydrolase activity"/>
    <property type="evidence" value="ECO:0007669"/>
    <property type="project" value="TreeGrafter"/>
</dbReference>
<dbReference type="AlphaFoldDB" id="A0A3N5Z8M7"/>
<evidence type="ECO:0000313" key="3">
    <source>
        <dbReference type="EMBL" id="RPJ65408.1"/>
    </source>
</evidence>
<keyword evidence="4" id="KW-1185">Reference proteome</keyword>
<evidence type="ECO:0000313" key="4">
    <source>
        <dbReference type="Proteomes" id="UP000275281"/>
    </source>
</evidence>
<comment type="caution">
    <text evidence="3">The sequence shown here is derived from an EMBL/GenBank/DDBJ whole genome shotgun (WGS) entry which is preliminary data.</text>
</comment>
<dbReference type="Gene3D" id="3.10.129.10">
    <property type="entry name" value="Hotdog Thioesterase"/>
    <property type="match status" value="1"/>
</dbReference>
<keyword evidence="2" id="KW-0378">Hydrolase</keyword>
<sequence>MKCATTVYEVPFFDVDAYRVVWHGNYPKYIEIARCALLEEAGCPYQVMEEKGFFFPVVDIQIKYIKPLLFKQKIKINAAFVEWENRLKIKYEIRDLDTNEVYTKATTTQFAIAMPEQITQFESPPFLIDKITHWLKEKGS</sequence>
<reference evidence="3 4" key="1">
    <citation type="submission" date="2018-11" db="EMBL/GenBank/DDBJ databases">
        <authorList>
            <person name="Ye M.-Q."/>
            <person name="Du Z.-J."/>
        </authorList>
    </citation>
    <scope>NUCLEOTIDE SEQUENCE [LARGE SCALE GENOMIC DNA]</scope>
    <source>
        <strain evidence="3 4">U0105</strain>
    </source>
</reference>